<dbReference type="EMBL" id="CAJOBA010043127">
    <property type="protein sequence ID" value="CAF4144707.1"/>
    <property type="molecule type" value="Genomic_DNA"/>
</dbReference>
<proteinExistence type="inferred from homology"/>
<feature type="domain" description="Aldehyde oxidase/xanthine dehydrogenase first molybdopterin binding" evidence="10">
    <location>
        <begin position="1"/>
        <end position="114"/>
    </location>
</feature>
<evidence type="ECO:0000256" key="7">
    <source>
        <dbReference type="ARBA" id="ARBA00023004"/>
    </source>
</evidence>
<keyword evidence="8" id="KW-0411">Iron-sulfur</keyword>
<dbReference type="Proteomes" id="UP000677228">
    <property type="component" value="Unassembled WGS sequence"/>
</dbReference>
<protein>
    <recommendedName>
        <fullName evidence="17">Xanthine dehydrogenase</fullName>
    </recommendedName>
</protein>
<dbReference type="SUPFAM" id="SSF56003">
    <property type="entry name" value="Molybdenum cofactor-binding domain"/>
    <property type="match status" value="1"/>
</dbReference>
<name>A0A815TKU9_9BILA</name>
<dbReference type="InterPro" id="IPR046867">
    <property type="entry name" value="AldOxase/xan_DH_MoCoBD2"/>
</dbReference>
<evidence type="ECO:0000256" key="8">
    <source>
        <dbReference type="ARBA" id="ARBA00023014"/>
    </source>
</evidence>
<evidence type="ECO:0000259" key="11">
    <source>
        <dbReference type="Pfam" id="PF20256"/>
    </source>
</evidence>
<dbReference type="InterPro" id="IPR037165">
    <property type="entry name" value="AldOxase/xan_DH_Mopterin-bd_sf"/>
</dbReference>
<accession>A0A815TKU9</accession>
<keyword evidence="4" id="KW-0001">2Fe-2S</keyword>
<dbReference type="EMBL" id="CAJOBC010088205">
    <property type="protein sequence ID" value="CAF4365743.1"/>
    <property type="molecule type" value="Genomic_DNA"/>
</dbReference>
<evidence type="ECO:0000256" key="1">
    <source>
        <dbReference type="ARBA" id="ARBA00001924"/>
    </source>
</evidence>
<dbReference type="PANTHER" id="PTHR45444">
    <property type="entry name" value="XANTHINE DEHYDROGENASE"/>
    <property type="match status" value="1"/>
</dbReference>
<dbReference type="AlphaFoldDB" id="A0A815TKU9"/>
<evidence type="ECO:0000313" key="14">
    <source>
        <dbReference type="EMBL" id="CAF4144707.1"/>
    </source>
</evidence>
<dbReference type="InterPro" id="IPR016208">
    <property type="entry name" value="Ald_Oxase/xanthine_DH-like"/>
</dbReference>
<comment type="caution">
    <text evidence="13">The sequence shown here is derived from an EMBL/GenBank/DDBJ whole genome shotgun (WGS) entry which is preliminary data.</text>
</comment>
<evidence type="ECO:0000256" key="5">
    <source>
        <dbReference type="ARBA" id="ARBA00022723"/>
    </source>
</evidence>
<dbReference type="Gene3D" id="3.30.365.10">
    <property type="entry name" value="Aldehyde oxidase/xanthine dehydrogenase, molybdopterin binding domain"/>
    <property type="match status" value="3"/>
</dbReference>
<dbReference type="PANTHER" id="PTHR45444:SF3">
    <property type="entry name" value="XANTHINE DEHYDROGENASE"/>
    <property type="match status" value="1"/>
</dbReference>
<dbReference type="Proteomes" id="UP000682733">
    <property type="component" value="Unassembled WGS sequence"/>
</dbReference>
<dbReference type="Pfam" id="PF20256">
    <property type="entry name" value="MoCoBD_2"/>
    <property type="match status" value="1"/>
</dbReference>
<keyword evidence="16" id="KW-1185">Reference proteome</keyword>
<keyword evidence="6" id="KW-0560">Oxidoreductase</keyword>
<evidence type="ECO:0000313" key="12">
    <source>
        <dbReference type="EMBL" id="CAF1333307.1"/>
    </source>
</evidence>
<dbReference type="Proteomes" id="UP000681722">
    <property type="component" value="Unassembled WGS sequence"/>
</dbReference>
<evidence type="ECO:0000313" key="16">
    <source>
        <dbReference type="Proteomes" id="UP000663829"/>
    </source>
</evidence>
<dbReference type="OrthoDB" id="8300278at2759"/>
<evidence type="ECO:0000256" key="3">
    <source>
        <dbReference type="ARBA" id="ARBA00006849"/>
    </source>
</evidence>
<evidence type="ECO:0000313" key="15">
    <source>
        <dbReference type="EMBL" id="CAF4365743.1"/>
    </source>
</evidence>
<feature type="domain" description="Aldehyde oxidase/xanthine dehydrogenase second molybdopterin binding" evidence="11">
    <location>
        <begin position="139"/>
        <end position="364"/>
    </location>
</feature>
<organism evidence="13 16">
    <name type="scientific">Didymodactylos carnosus</name>
    <dbReference type="NCBI Taxonomy" id="1234261"/>
    <lineage>
        <taxon>Eukaryota</taxon>
        <taxon>Metazoa</taxon>
        <taxon>Spiralia</taxon>
        <taxon>Gnathifera</taxon>
        <taxon>Rotifera</taxon>
        <taxon>Eurotatoria</taxon>
        <taxon>Bdelloidea</taxon>
        <taxon>Philodinida</taxon>
        <taxon>Philodinidae</taxon>
        <taxon>Didymodactylos</taxon>
    </lineage>
</organism>
<evidence type="ECO:0000313" key="13">
    <source>
        <dbReference type="EMBL" id="CAF1504353.1"/>
    </source>
</evidence>
<dbReference type="GO" id="GO:0051537">
    <property type="term" value="F:2 iron, 2 sulfur cluster binding"/>
    <property type="evidence" value="ECO:0007669"/>
    <property type="project" value="UniProtKB-KW"/>
</dbReference>
<keyword evidence="5" id="KW-0479">Metal-binding</keyword>
<comment type="similarity">
    <text evidence="3">Belongs to the xanthine dehydrogenase family.</text>
</comment>
<evidence type="ECO:0000256" key="9">
    <source>
        <dbReference type="ARBA" id="ARBA00034078"/>
    </source>
</evidence>
<evidence type="ECO:0000256" key="2">
    <source>
        <dbReference type="ARBA" id="ARBA00001974"/>
    </source>
</evidence>
<keyword evidence="7" id="KW-0408">Iron</keyword>
<comment type="cofactor">
    <cofactor evidence="1">
        <name>Mo-molybdopterin</name>
        <dbReference type="ChEBI" id="CHEBI:71302"/>
    </cofactor>
</comment>
<comment type="cofactor">
    <cofactor evidence="9">
        <name>[2Fe-2S] cluster</name>
        <dbReference type="ChEBI" id="CHEBI:190135"/>
    </cofactor>
</comment>
<gene>
    <name evidence="13" type="ORF">GPM918_LOCUS36825</name>
    <name evidence="12" type="ORF">OVA965_LOCUS29991</name>
    <name evidence="15" type="ORF">SRO942_LOCUS37576</name>
    <name evidence="14" type="ORF">TMI583_LOCUS30784</name>
</gene>
<dbReference type="Pfam" id="PF02738">
    <property type="entry name" value="MoCoBD_1"/>
    <property type="match status" value="1"/>
</dbReference>
<evidence type="ECO:0008006" key="17">
    <source>
        <dbReference type="Google" id="ProtNLM"/>
    </source>
</evidence>
<dbReference type="GO" id="GO:0016491">
    <property type="term" value="F:oxidoreductase activity"/>
    <property type="evidence" value="ECO:0007669"/>
    <property type="project" value="UniProtKB-KW"/>
</dbReference>
<evidence type="ECO:0000259" key="10">
    <source>
        <dbReference type="Pfam" id="PF02738"/>
    </source>
</evidence>
<dbReference type="Proteomes" id="UP000663829">
    <property type="component" value="Unassembled WGS sequence"/>
</dbReference>
<dbReference type="GO" id="GO:0005506">
    <property type="term" value="F:iron ion binding"/>
    <property type="evidence" value="ECO:0007669"/>
    <property type="project" value="InterPro"/>
</dbReference>
<dbReference type="InterPro" id="IPR008274">
    <property type="entry name" value="AldOxase/xan_DH_MoCoBD1"/>
</dbReference>
<evidence type="ECO:0000256" key="4">
    <source>
        <dbReference type="ARBA" id="ARBA00022714"/>
    </source>
</evidence>
<reference evidence="13" key="1">
    <citation type="submission" date="2021-02" db="EMBL/GenBank/DDBJ databases">
        <authorList>
            <person name="Nowell W R."/>
        </authorList>
    </citation>
    <scope>NUCLEOTIDE SEQUENCE</scope>
</reference>
<sequence>MSITGQRHAYKAVYKCGFSREGPLRALDLRVYSNGGCSLDTSIPILERTLLHCDNIYQFHNMKLSGRVCKINLPSNTGMRGFGGPQGLMICEIILDQVASYVNIEPSLIRQRNLYKENEQTYFKQRLRNWNIPKMWNQLLETASYQQSLTEIEIFNRNSLYHKRGISVIGTKFDIGFHSAKFLHQAGALIHLYKDGSILLTHGGVEMGQSLHTKMIQICAELLKIDMSLIRISETSTDKIPNTSPTAASLSSDLYGMAISNACQQLNERLQPLRDKHPTSNWSELIENAYYNRINLSAQGFYSTPNIVTNFDQNHAEFNYFTQGVGCSEVEVDCLTGDFITLRTDILMDLGQSLNPKIDIEQIEVPTIVFKIAMMFGTLGVSAVNKCSKQTIVAFRSGRRRT</sequence>
<evidence type="ECO:0000256" key="6">
    <source>
        <dbReference type="ARBA" id="ARBA00023002"/>
    </source>
</evidence>
<dbReference type="EMBL" id="CAJNOK010021507">
    <property type="protein sequence ID" value="CAF1333307.1"/>
    <property type="molecule type" value="Genomic_DNA"/>
</dbReference>
<dbReference type="FunFam" id="3.30.365.10:FF:000002">
    <property type="entry name" value="Xanthine dehydrogenase oxidase"/>
    <property type="match status" value="1"/>
</dbReference>
<dbReference type="EMBL" id="CAJNOQ010022679">
    <property type="protein sequence ID" value="CAF1504353.1"/>
    <property type="molecule type" value="Genomic_DNA"/>
</dbReference>
<comment type="cofactor">
    <cofactor evidence="2">
        <name>FAD</name>
        <dbReference type="ChEBI" id="CHEBI:57692"/>
    </cofactor>
</comment>